<dbReference type="GO" id="GO:0005524">
    <property type="term" value="F:ATP binding"/>
    <property type="evidence" value="ECO:0007669"/>
    <property type="project" value="UniProtKB-UniRule"/>
</dbReference>
<evidence type="ECO:0000256" key="2">
    <source>
        <dbReference type="ARBA" id="ARBA00022801"/>
    </source>
</evidence>
<keyword evidence="11" id="KW-1185">Reference proteome</keyword>
<reference evidence="10 11" key="1">
    <citation type="submission" date="2020-08" db="EMBL/GenBank/DDBJ databases">
        <title>Aphidius gifuensis genome sequencing and assembly.</title>
        <authorList>
            <person name="Du Z."/>
        </authorList>
    </citation>
    <scope>NUCLEOTIDE SEQUENCE [LARGE SCALE GENOMIC DNA]</scope>
    <source>
        <strain evidence="10">YNYX2018</strain>
        <tissue evidence="10">Adults</tissue>
    </source>
</reference>
<evidence type="ECO:0000256" key="1">
    <source>
        <dbReference type="ARBA" id="ARBA00022741"/>
    </source>
</evidence>
<dbReference type="CDD" id="cd18787">
    <property type="entry name" value="SF2_C_DEAD"/>
    <property type="match status" value="1"/>
</dbReference>
<dbReference type="PANTHER" id="PTHR24031">
    <property type="entry name" value="RNA HELICASE"/>
    <property type="match status" value="1"/>
</dbReference>
<keyword evidence="2 6" id="KW-0378">Hydrolase</keyword>
<dbReference type="Proteomes" id="UP000639338">
    <property type="component" value="Unassembled WGS sequence"/>
</dbReference>
<dbReference type="PROSITE" id="PS51194">
    <property type="entry name" value="HELICASE_CTER"/>
    <property type="match status" value="1"/>
</dbReference>
<evidence type="ECO:0000256" key="7">
    <source>
        <dbReference type="RuleBase" id="RU365068"/>
    </source>
</evidence>
<dbReference type="CDD" id="cd17956">
    <property type="entry name" value="DEADc_DDX51"/>
    <property type="match status" value="1"/>
</dbReference>
<feature type="domain" description="Helicase C-terminal" evidence="9">
    <location>
        <begin position="409"/>
        <end position="592"/>
    </location>
</feature>
<proteinExistence type="inferred from homology"/>
<dbReference type="InterPro" id="IPR014001">
    <property type="entry name" value="Helicase_ATP-bd"/>
</dbReference>
<dbReference type="InterPro" id="IPR027417">
    <property type="entry name" value="P-loop_NTPase"/>
</dbReference>
<evidence type="ECO:0000256" key="5">
    <source>
        <dbReference type="ARBA" id="ARBA00022884"/>
    </source>
</evidence>
<dbReference type="InterPro" id="IPR011545">
    <property type="entry name" value="DEAD/DEAH_box_helicase_dom"/>
</dbReference>
<evidence type="ECO:0000259" key="8">
    <source>
        <dbReference type="PROSITE" id="PS51192"/>
    </source>
</evidence>
<dbReference type="Pfam" id="PF00271">
    <property type="entry name" value="Helicase_C"/>
    <property type="match status" value="1"/>
</dbReference>
<comment type="similarity">
    <text evidence="6">Belongs to the DEAD box helicase family.</text>
</comment>
<comment type="function">
    <text evidence="7">RNA helicase.</text>
</comment>
<dbReference type="GO" id="GO:0003724">
    <property type="term" value="F:RNA helicase activity"/>
    <property type="evidence" value="ECO:0007669"/>
    <property type="project" value="UniProtKB-EC"/>
</dbReference>
<evidence type="ECO:0000256" key="4">
    <source>
        <dbReference type="ARBA" id="ARBA00022840"/>
    </source>
</evidence>
<keyword evidence="4 6" id="KW-0067">ATP-binding</keyword>
<dbReference type="EC" id="3.6.4.13" evidence="7"/>
<dbReference type="AlphaFoldDB" id="A0A834Y4D1"/>
<dbReference type="PROSITE" id="PS00039">
    <property type="entry name" value="DEAD_ATP_HELICASE"/>
    <property type="match status" value="1"/>
</dbReference>
<evidence type="ECO:0000256" key="6">
    <source>
        <dbReference type="RuleBase" id="RU000492"/>
    </source>
</evidence>
<sequence>MELFIVNRCDGDDNVEDDKKTKDQSQDHLSELFKKIEERKKLKEKTSKKFKTNETSIVDKNLKNLSLKNNTINDDNDDTKKIKLENDASDIKLTLENNDDDKKIKNDDFMVLGVAQNKKRQIVKRVLPKWLANPEIISANLSTGLSLDNFDDKLDIKLINTLKLNGVEKLFPVQESLINWMNKCKNDRKMGYWPRDTCVSAPTGSGKTLAYVLPIIDQLQQRFVREVRCLVVLPVKELALQVFKVMQTYAGPTDLRVGLVSGTVSFETEQMNLVKKTQNGEYISKVDIVIATPGRLVDHIEKTKGFSLLNLEFLIIDEADRTTEWLKYIPEPHRSPPLLNIKNIKSCKIPPAQKLLFSATLSQDPEKLSRLGLFQPILFTSVVITDRDEDVDLDKEVGDFIGRYTSPQELTERAVECQPEYKPVALVKLITSEDKIEKTLVFTNSGESAHRLAILVGLLLSQKNIIVDELSAQLSPKQRTEVLDKFKNGQIQVLISSDALARGVDIAGVKLVVSYDLPKHIKGYIHRVGRTGRAGLPGTAISILTSNQVSAYTRMLTSAHKAFSAVEQIQSLDTYAESIDYQLHVEKLKDIIENQAIKVADKIKSAKRKHTAKN</sequence>
<keyword evidence="1 6" id="KW-0547">Nucleotide-binding</keyword>
<dbReference type="GO" id="GO:0016787">
    <property type="term" value="F:hydrolase activity"/>
    <property type="evidence" value="ECO:0007669"/>
    <property type="project" value="UniProtKB-KW"/>
</dbReference>
<dbReference type="SUPFAM" id="SSF52540">
    <property type="entry name" value="P-loop containing nucleoside triphosphate hydrolases"/>
    <property type="match status" value="2"/>
</dbReference>
<evidence type="ECO:0000256" key="3">
    <source>
        <dbReference type="ARBA" id="ARBA00022806"/>
    </source>
</evidence>
<dbReference type="Gene3D" id="3.40.50.300">
    <property type="entry name" value="P-loop containing nucleotide triphosphate hydrolases"/>
    <property type="match status" value="2"/>
</dbReference>
<gene>
    <name evidence="10" type="ORF">HCN44_009764</name>
</gene>
<keyword evidence="3 6" id="KW-0347">Helicase</keyword>
<comment type="catalytic activity">
    <reaction evidence="7">
        <text>ATP + H2O = ADP + phosphate + H(+)</text>
        <dbReference type="Rhea" id="RHEA:13065"/>
        <dbReference type="ChEBI" id="CHEBI:15377"/>
        <dbReference type="ChEBI" id="CHEBI:15378"/>
        <dbReference type="ChEBI" id="CHEBI:30616"/>
        <dbReference type="ChEBI" id="CHEBI:43474"/>
        <dbReference type="ChEBI" id="CHEBI:456216"/>
        <dbReference type="EC" id="3.6.4.13"/>
    </reaction>
</comment>
<keyword evidence="5 7" id="KW-0694">RNA-binding</keyword>
<protein>
    <recommendedName>
        <fullName evidence="7">ATP-dependent RNA helicase</fullName>
        <ecNumber evidence="7">3.6.4.13</ecNumber>
    </recommendedName>
</protein>
<dbReference type="SMART" id="SM00487">
    <property type="entry name" value="DEXDc"/>
    <property type="match status" value="1"/>
</dbReference>
<comment type="domain">
    <text evidence="7">The Q motif is unique to and characteristic of the DEAD box family of RNA helicases and controls ATP binding and hydrolysis.</text>
</comment>
<dbReference type="OrthoDB" id="3370at2759"/>
<comment type="caution">
    <text evidence="10">The sequence shown here is derived from an EMBL/GenBank/DDBJ whole genome shotgun (WGS) entry which is preliminary data.</text>
</comment>
<accession>A0A834Y4D1</accession>
<dbReference type="PROSITE" id="PS51192">
    <property type="entry name" value="HELICASE_ATP_BIND_1"/>
    <property type="match status" value="1"/>
</dbReference>
<feature type="domain" description="Helicase ATP-binding" evidence="8">
    <location>
        <begin position="188"/>
        <end position="379"/>
    </location>
</feature>
<dbReference type="SMART" id="SM00490">
    <property type="entry name" value="HELICc"/>
    <property type="match status" value="1"/>
</dbReference>
<dbReference type="InterPro" id="IPR001650">
    <property type="entry name" value="Helicase_C-like"/>
</dbReference>
<name>A0A834Y4D1_APHGI</name>
<dbReference type="GO" id="GO:0003723">
    <property type="term" value="F:RNA binding"/>
    <property type="evidence" value="ECO:0007669"/>
    <property type="project" value="UniProtKB-UniRule"/>
</dbReference>
<dbReference type="EMBL" id="JACMRX010000001">
    <property type="protein sequence ID" value="KAF7998366.1"/>
    <property type="molecule type" value="Genomic_DNA"/>
</dbReference>
<evidence type="ECO:0000313" key="11">
    <source>
        <dbReference type="Proteomes" id="UP000639338"/>
    </source>
</evidence>
<dbReference type="Pfam" id="PF00270">
    <property type="entry name" value="DEAD"/>
    <property type="match status" value="1"/>
</dbReference>
<organism evidence="10 11">
    <name type="scientific">Aphidius gifuensis</name>
    <name type="common">Parasitoid wasp</name>
    <dbReference type="NCBI Taxonomy" id="684658"/>
    <lineage>
        <taxon>Eukaryota</taxon>
        <taxon>Metazoa</taxon>
        <taxon>Ecdysozoa</taxon>
        <taxon>Arthropoda</taxon>
        <taxon>Hexapoda</taxon>
        <taxon>Insecta</taxon>
        <taxon>Pterygota</taxon>
        <taxon>Neoptera</taxon>
        <taxon>Endopterygota</taxon>
        <taxon>Hymenoptera</taxon>
        <taxon>Apocrita</taxon>
        <taxon>Ichneumonoidea</taxon>
        <taxon>Braconidae</taxon>
        <taxon>Aphidiinae</taxon>
        <taxon>Aphidius</taxon>
    </lineage>
</organism>
<evidence type="ECO:0000313" key="10">
    <source>
        <dbReference type="EMBL" id="KAF7998366.1"/>
    </source>
</evidence>
<evidence type="ECO:0000259" key="9">
    <source>
        <dbReference type="PROSITE" id="PS51194"/>
    </source>
</evidence>
<dbReference type="InterPro" id="IPR000629">
    <property type="entry name" value="RNA-helicase_DEAD-box_CS"/>
</dbReference>